<proteinExistence type="predicted"/>
<sequence>MDTPESRPDIAAAVEAASVTLGAKREIRELPGYLHVGEVVTHLAVGEFARKAGLLVLTGQRLLFVVHGVSRKAADAFPLAHVVTLEWKARMLTGEVIIGVGNVRAVVKGVNQADGKRLVDAARAAVQATRPPGTPPGMVVVPPPAYTPPRPPPVADEPRETLRRLREWHAEGLITAEEYAAKRAEVLGRI</sequence>
<evidence type="ECO:0008006" key="3">
    <source>
        <dbReference type="Google" id="ProtNLM"/>
    </source>
</evidence>
<dbReference type="Proteomes" id="UP000548476">
    <property type="component" value="Unassembled WGS sequence"/>
</dbReference>
<keyword evidence="2" id="KW-1185">Reference proteome</keyword>
<organism evidence="1 2">
    <name type="scientific">Phytomonospora endophytica</name>
    <dbReference type="NCBI Taxonomy" id="714109"/>
    <lineage>
        <taxon>Bacteria</taxon>
        <taxon>Bacillati</taxon>
        <taxon>Actinomycetota</taxon>
        <taxon>Actinomycetes</taxon>
        <taxon>Micromonosporales</taxon>
        <taxon>Micromonosporaceae</taxon>
        <taxon>Phytomonospora</taxon>
    </lineage>
</organism>
<dbReference type="AlphaFoldDB" id="A0A841FMA9"/>
<evidence type="ECO:0000313" key="1">
    <source>
        <dbReference type="EMBL" id="MBB6038451.1"/>
    </source>
</evidence>
<dbReference type="EMBL" id="JACHGT010000016">
    <property type="protein sequence ID" value="MBB6038451.1"/>
    <property type="molecule type" value="Genomic_DNA"/>
</dbReference>
<evidence type="ECO:0000313" key="2">
    <source>
        <dbReference type="Proteomes" id="UP000548476"/>
    </source>
</evidence>
<dbReference type="RefSeq" id="WP_184791239.1">
    <property type="nucleotide sequence ID" value="NZ_BONT01000010.1"/>
</dbReference>
<protein>
    <recommendedName>
        <fullName evidence="3">YokE-like PH domain-containing protein</fullName>
    </recommendedName>
</protein>
<reference evidence="1 2" key="1">
    <citation type="submission" date="2020-08" db="EMBL/GenBank/DDBJ databases">
        <title>Genomic Encyclopedia of Type Strains, Phase IV (KMG-IV): sequencing the most valuable type-strain genomes for metagenomic binning, comparative biology and taxonomic classification.</title>
        <authorList>
            <person name="Goeker M."/>
        </authorList>
    </citation>
    <scope>NUCLEOTIDE SEQUENCE [LARGE SCALE GENOMIC DNA]</scope>
    <source>
        <strain evidence="1 2">YIM 65646</strain>
    </source>
</reference>
<accession>A0A841FMA9</accession>
<name>A0A841FMA9_9ACTN</name>
<comment type="caution">
    <text evidence="1">The sequence shown here is derived from an EMBL/GenBank/DDBJ whole genome shotgun (WGS) entry which is preliminary data.</text>
</comment>
<gene>
    <name evidence="1" type="ORF">HNR73_006334</name>
</gene>